<dbReference type="EMBL" id="OBDO01000011">
    <property type="protein sequence ID" value="SNX98579.1"/>
    <property type="molecule type" value="Genomic_DNA"/>
</dbReference>
<evidence type="ECO:0000256" key="2">
    <source>
        <dbReference type="ARBA" id="ARBA00022679"/>
    </source>
</evidence>
<evidence type="ECO:0000313" key="5">
    <source>
        <dbReference type="EMBL" id="SNX98579.1"/>
    </source>
</evidence>
<reference evidence="5 6" key="1">
    <citation type="submission" date="2017-09" db="EMBL/GenBank/DDBJ databases">
        <authorList>
            <person name="Ehlers B."/>
            <person name="Leendertz F.H."/>
        </authorList>
    </citation>
    <scope>NUCLEOTIDE SEQUENCE [LARGE SCALE GENOMIC DNA]</scope>
    <source>
        <strain evidence="5 6">DSM 46844</strain>
    </source>
</reference>
<dbReference type="InterPro" id="IPR001296">
    <property type="entry name" value="Glyco_trans_1"/>
</dbReference>
<dbReference type="InterPro" id="IPR028098">
    <property type="entry name" value="Glyco_trans_4-like_N"/>
</dbReference>
<evidence type="ECO:0000256" key="1">
    <source>
        <dbReference type="ARBA" id="ARBA00022676"/>
    </source>
</evidence>
<dbReference type="AlphaFoldDB" id="A0A285EHI4"/>
<keyword evidence="2 5" id="KW-0808">Transferase</keyword>
<evidence type="ECO:0000259" key="4">
    <source>
        <dbReference type="Pfam" id="PF13439"/>
    </source>
</evidence>
<organism evidence="5 6">
    <name type="scientific">Geodermatophilus sabuli</name>
    <dbReference type="NCBI Taxonomy" id="1564158"/>
    <lineage>
        <taxon>Bacteria</taxon>
        <taxon>Bacillati</taxon>
        <taxon>Actinomycetota</taxon>
        <taxon>Actinomycetes</taxon>
        <taxon>Geodermatophilales</taxon>
        <taxon>Geodermatophilaceae</taxon>
        <taxon>Geodermatophilus</taxon>
    </lineage>
</organism>
<dbReference type="GO" id="GO:0016757">
    <property type="term" value="F:glycosyltransferase activity"/>
    <property type="evidence" value="ECO:0007669"/>
    <property type="project" value="UniProtKB-KW"/>
</dbReference>
<evidence type="ECO:0000259" key="3">
    <source>
        <dbReference type="Pfam" id="PF00534"/>
    </source>
</evidence>
<dbReference type="SUPFAM" id="SSF53756">
    <property type="entry name" value="UDP-Glycosyltransferase/glycogen phosphorylase"/>
    <property type="match status" value="1"/>
</dbReference>
<name>A0A285EHI4_9ACTN</name>
<evidence type="ECO:0000313" key="6">
    <source>
        <dbReference type="Proteomes" id="UP000219514"/>
    </source>
</evidence>
<accession>A0A285EHI4</accession>
<keyword evidence="6" id="KW-1185">Reference proteome</keyword>
<feature type="domain" description="Glycosyltransferase subfamily 4-like N-terminal" evidence="4">
    <location>
        <begin position="14"/>
        <end position="131"/>
    </location>
</feature>
<dbReference type="Pfam" id="PF00534">
    <property type="entry name" value="Glycos_transf_1"/>
    <property type="match status" value="1"/>
</dbReference>
<dbReference type="PANTHER" id="PTHR12526:SF595">
    <property type="entry name" value="BLL5217 PROTEIN"/>
    <property type="match status" value="1"/>
</dbReference>
<dbReference type="PANTHER" id="PTHR12526">
    <property type="entry name" value="GLYCOSYLTRANSFERASE"/>
    <property type="match status" value="1"/>
</dbReference>
<sequence>MDAGPWLAVPPRGYGGLENVVATLTTELRRRGHTVVLATVAESRQPADGLVSAFATGQFTRLAAPYPDVTGLAHAHEQAVVTEIHRHAAAGAPFDLVHTHLEVVGPAVLAAMGDAAPPVLHTLHWDLRRNAEFYAAFDGRGRVFFAGVSDTQVARGPAALRRQTLGAVPLSVPLPEQDPVPRADRTDAVLVLSRLCEAKGTDLAVRACREAGVPLVLAGPVGGQPDRAALEAALADPGSPARTHPDVRWFREHVEPELGEHARWIGSVSGAEKDDLLRRSRAVLFPVRWDEPGGTAVCEALAAGTPVVAMARGCLPALVDDGVTGFLAGDAAQFTAALHRIHEVDPRVCAATARRRFSPAVMADGYERLYAEVLRRTGRPHRSAAPAARSG</sequence>
<protein>
    <submittedName>
        <fullName evidence="5">Glycosyltransferase involved in cell wall bisynthesis</fullName>
    </submittedName>
</protein>
<proteinExistence type="predicted"/>
<keyword evidence="1" id="KW-0328">Glycosyltransferase</keyword>
<dbReference type="Pfam" id="PF13439">
    <property type="entry name" value="Glyco_transf_4"/>
    <property type="match status" value="1"/>
</dbReference>
<gene>
    <name evidence="5" type="ORF">SAMN06893097_11194</name>
</gene>
<dbReference type="Proteomes" id="UP000219514">
    <property type="component" value="Unassembled WGS sequence"/>
</dbReference>
<dbReference type="Gene3D" id="3.40.50.2000">
    <property type="entry name" value="Glycogen Phosphorylase B"/>
    <property type="match status" value="2"/>
</dbReference>
<feature type="domain" description="Glycosyl transferase family 1" evidence="3">
    <location>
        <begin position="184"/>
        <end position="331"/>
    </location>
</feature>